<dbReference type="PANTHER" id="PTHR34475">
    <property type="match status" value="1"/>
</dbReference>
<protein>
    <submittedName>
        <fullName evidence="4">Cytoskeletal protein RodZ</fullName>
    </submittedName>
</protein>
<dbReference type="Pfam" id="PF13413">
    <property type="entry name" value="HTH_25"/>
    <property type="match status" value="1"/>
</dbReference>
<dbReference type="GO" id="GO:0003677">
    <property type="term" value="F:DNA binding"/>
    <property type="evidence" value="ECO:0007669"/>
    <property type="project" value="InterPro"/>
</dbReference>
<keyword evidence="2" id="KW-0472">Membrane</keyword>
<dbReference type="EMBL" id="SMAB01000007">
    <property type="protein sequence ID" value="TCS83018.1"/>
    <property type="molecule type" value="Genomic_DNA"/>
</dbReference>
<name>A0A4R3KHY7_9BACI</name>
<dbReference type="InterPro" id="IPR025194">
    <property type="entry name" value="RodZ-like_C"/>
</dbReference>
<keyword evidence="5" id="KW-1185">Reference proteome</keyword>
<sequence length="291" mass="32955">MAEELGQLFRELRLKKGYSIEDIQEITKIRSRYIEAIEQGKLEDLPGHFYAKAFIKSYGEMVGLDPELIEQYQNLIPDPDLKELPSRTAHSLAKPPSKVGKYLKLSTIYVFIGIVLLLIYMLIVSMASDQPKESKGDLERTRLETTEKPTQKPNTLVNPPTTQKQTTEEPSEQQPVNLGIEVTKTSTTSYKNRSKDIYEVVSTQNQDIFIQLSFNDSCWFEIRKGGPRGKLIVMDTLGKGQVTDKIKLEDQELWIHLGNAAGVQLNVNDNKVTIANEPGPKYISIQKKKAQ</sequence>
<dbReference type="PANTHER" id="PTHR34475:SF1">
    <property type="entry name" value="CYTOSKELETON PROTEIN RODZ"/>
    <property type="match status" value="1"/>
</dbReference>
<dbReference type="InterPro" id="IPR001387">
    <property type="entry name" value="Cro/C1-type_HTH"/>
</dbReference>
<dbReference type="InterPro" id="IPR050400">
    <property type="entry name" value="Bact_Cytoskel_RodZ"/>
</dbReference>
<evidence type="ECO:0000256" key="1">
    <source>
        <dbReference type="SAM" id="MobiDB-lite"/>
    </source>
</evidence>
<dbReference type="Pfam" id="PF13464">
    <property type="entry name" value="RodZ_C"/>
    <property type="match status" value="1"/>
</dbReference>
<feature type="domain" description="Cytoskeleton protein RodZ-like C-terminal" evidence="3">
    <location>
        <begin position="211"/>
        <end position="276"/>
    </location>
</feature>
<keyword evidence="2" id="KW-0812">Transmembrane</keyword>
<dbReference type="Proteomes" id="UP000295788">
    <property type="component" value="Unassembled WGS sequence"/>
</dbReference>
<keyword evidence="2" id="KW-1133">Transmembrane helix</keyword>
<feature type="transmembrane region" description="Helical" evidence="2">
    <location>
        <begin position="108"/>
        <end position="127"/>
    </location>
</feature>
<evidence type="ECO:0000256" key="2">
    <source>
        <dbReference type="SAM" id="Phobius"/>
    </source>
</evidence>
<feature type="compositionally biased region" description="Basic and acidic residues" evidence="1">
    <location>
        <begin position="131"/>
        <end position="150"/>
    </location>
</feature>
<comment type="caution">
    <text evidence="4">The sequence shown here is derived from an EMBL/GenBank/DDBJ whole genome shotgun (WGS) entry which is preliminary data.</text>
</comment>
<organism evidence="4 5">
    <name type="scientific">Tepidibacillus fermentans</name>
    <dbReference type="NCBI Taxonomy" id="1281767"/>
    <lineage>
        <taxon>Bacteria</taxon>
        <taxon>Bacillati</taxon>
        <taxon>Bacillota</taxon>
        <taxon>Bacilli</taxon>
        <taxon>Bacillales</taxon>
        <taxon>Bacillaceae</taxon>
        <taxon>Tepidibacillus</taxon>
    </lineage>
</organism>
<dbReference type="RefSeq" id="WP_165894988.1">
    <property type="nucleotide sequence ID" value="NZ_SMAB01000007.1"/>
</dbReference>
<evidence type="ECO:0000313" key="5">
    <source>
        <dbReference type="Proteomes" id="UP000295788"/>
    </source>
</evidence>
<reference evidence="4 5" key="1">
    <citation type="submission" date="2019-03" db="EMBL/GenBank/DDBJ databases">
        <title>Genomic Encyclopedia of Type Strains, Phase IV (KMG-IV): sequencing the most valuable type-strain genomes for metagenomic binning, comparative biology and taxonomic classification.</title>
        <authorList>
            <person name="Goeker M."/>
        </authorList>
    </citation>
    <scope>NUCLEOTIDE SEQUENCE [LARGE SCALE GENOMIC DNA]</scope>
    <source>
        <strain evidence="4 5">DSM 23802</strain>
    </source>
</reference>
<dbReference type="AlphaFoldDB" id="A0A4R3KHY7"/>
<dbReference type="SUPFAM" id="SSF47413">
    <property type="entry name" value="lambda repressor-like DNA-binding domains"/>
    <property type="match status" value="1"/>
</dbReference>
<dbReference type="Gene3D" id="1.10.260.40">
    <property type="entry name" value="lambda repressor-like DNA-binding domains"/>
    <property type="match status" value="1"/>
</dbReference>
<dbReference type="InterPro" id="IPR010982">
    <property type="entry name" value="Lambda_DNA-bd_dom_sf"/>
</dbReference>
<accession>A0A4R3KHY7</accession>
<evidence type="ECO:0000313" key="4">
    <source>
        <dbReference type="EMBL" id="TCS83018.1"/>
    </source>
</evidence>
<dbReference type="CDD" id="cd00093">
    <property type="entry name" value="HTH_XRE"/>
    <property type="match status" value="1"/>
</dbReference>
<evidence type="ECO:0000259" key="3">
    <source>
        <dbReference type="Pfam" id="PF13464"/>
    </source>
</evidence>
<proteinExistence type="predicted"/>
<gene>
    <name evidence="4" type="ORF">EDD72_107101</name>
</gene>
<feature type="region of interest" description="Disordered" evidence="1">
    <location>
        <begin position="131"/>
        <end position="179"/>
    </location>
</feature>